<evidence type="ECO:0000256" key="1">
    <source>
        <dbReference type="ARBA" id="ARBA00004604"/>
    </source>
</evidence>
<name>A8DW99_NEMVE</name>
<evidence type="ECO:0000256" key="5">
    <source>
        <dbReference type="ARBA" id="ARBA00023242"/>
    </source>
</evidence>
<protein>
    <recommendedName>
        <fullName evidence="3">Probable U3 small nucleolar RNA-associated protein 11</fullName>
    </recommendedName>
</protein>
<dbReference type="InterPro" id="IPR007144">
    <property type="entry name" value="SSU_processome_Utp11"/>
</dbReference>
<dbReference type="Pfam" id="PF03998">
    <property type="entry name" value="Utp11"/>
    <property type="match status" value="1"/>
</dbReference>
<feature type="region of interest" description="Disordered" evidence="6">
    <location>
        <begin position="1"/>
        <end position="25"/>
    </location>
</feature>
<proteinExistence type="inferred from homology"/>
<dbReference type="GO" id="GO:0032040">
    <property type="term" value="C:small-subunit processome"/>
    <property type="evidence" value="ECO:0007669"/>
    <property type="project" value="InterPro"/>
</dbReference>
<dbReference type="PANTHER" id="PTHR12838:SF0">
    <property type="entry name" value="U3 SMALL NUCLEOLAR RNA-ASSOCIATED PROTEIN 11-RELATED"/>
    <property type="match status" value="1"/>
</dbReference>
<keyword evidence="5" id="KW-0539">Nucleus</keyword>
<organism evidence="7 8">
    <name type="scientific">Nematostella vectensis</name>
    <name type="common">Starlet sea anemone</name>
    <dbReference type="NCBI Taxonomy" id="45351"/>
    <lineage>
        <taxon>Eukaryota</taxon>
        <taxon>Metazoa</taxon>
        <taxon>Cnidaria</taxon>
        <taxon>Anthozoa</taxon>
        <taxon>Hexacorallia</taxon>
        <taxon>Actiniaria</taxon>
        <taxon>Edwardsiidae</taxon>
        <taxon>Nematostella</taxon>
    </lineage>
</organism>
<dbReference type="EMBL" id="DS479343">
    <property type="protein sequence ID" value="EDO25510.1"/>
    <property type="molecule type" value="Genomic_DNA"/>
</dbReference>
<dbReference type="STRING" id="45351.A8DW99"/>
<evidence type="ECO:0000313" key="7">
    <source>
        <dbReference type="EMBL" id="EDO25510.1"/>
    </source>
</evidence>
<dbReference type="InParanoid" id="A8DW99"/>
<dbReference type="PhylomeDB" id="A8DW99"/>
<evidence type="ECO:0000256" key="6">
    <source>
        <dbReference type="SAM" id="MobiDB-lite"/>
    </source>
</evidence>
<evidence type="ECO:0000313" key="8">
    <source>
        <dbReference type="Proteomes" id="UP000001593"/>
    </source>
</evidence>
<keyword evidence="8" id="KW-1185">Reference proteome</keyword>
<evidence type="ECO:0000256" key="4">
    <source>
        <dbReference type="ARBA" id="ARBA00022552"/>
    </source>
</evidence>
<reference evidence="7 8" key="1">
    <citation type="journal article" date="2007" name="Science">
        <title>Sea anemone genome reveals ancestral eumetazoan gene repertoire and genomic organization.</title>
        <authorList>
            <person name="Putnam N.H."/>
            <person name="Srivastava M."/>
            <person name="Hellsten U."/>
            <person name="Dirks B."/>
            <person name="Chapman J."/>
            <person name="Salamov A."/>
            <person name="Terry A."/>
            <person name="Shapiro H."/>
            <person name="Lindquist E."/>
            <person name="Kapitonov V.V."/>
            <person name="Jurka J."/>
            <person name="Genikhovich G."/>
            <person name="Grigoriev I.V."/>
            <person name="Lucas S.M."/>
            <person name="Steele R.E."/>
            <person name="Finnerty J.R."/>
            <person name="Technau U."/>
            <person name="Martindale M.Q."/>
            <person name="Rokhsar D.S."/>
        </authorList>
    </citation>
    <scope>NUCLEOTIDE SEQUENCE [LARGE SCALE GENOMIC DNA]</scope>
    <source>
        <strain evidence="8">CH2 X CH6</strain>
    </source>
</reference>
<dbReference type="GO" id="GO:0006364">
    <property type="term" value="P:rRNA processing"/>
    <property type="evidence" value="ECO:0007669"/>
    <property type="project" value="UniProtKB-KW"/>
</dbReference>
<dbReference type="AlphaFoldDB" id="A8DW99"/>
<evidence type="ECO:0000256" key="3">
    <source>
        <dbReference type="ARBA" id="ARBA00020121"/>
    </source>
</evidence>
<sequence>MSSTFKNRIPKRKYRERAQPSSRAHLGILEKKQDYQKRAKNYHKKEDMMNKLKMKADLKN</sequence>
<accession>A8DW99</accession>
<evidence type="ECO:0000256" key="2">
    <source>
        <dbReference type="ARBA" id="ARBA00008105"/>
    </source>
</evidence>
<dbReference type="HOGENOM" id="CLU_2944417_0_0_1"/>
<comment type="similarity">
    <text evidence="2">Belongs to the UTP11 family.</text>
</comment>
<dbReference type="Proteomes" id="UP000001593">
    <property type="component" value="Unassembled WGS sequence"/>
</dbReference>
<keyword evidence="4" id="KW-0698">rRNA processing</keyword>
<gene>
    <name evidence="7" type="ORF">NEMVEDRAFT_v1g157200</name>
</gene>
<comment type="subcellular location">
    <subcellularLocation>
        <location evidence="1">Nucleus</location>
        <location evidence="1">Nucleolus</location>
    </subcellularLocation>
</comment>
<dbReference type="PANTHER" id="PTHR12838">
    <property type="entry name" value="U3 SMALL NUCLEOLAR RNA-ASSOCIATED PROTEIN 11"/>
    <property type="match status" value="1"/>
</dbReference>